<reference evidence="2" key="1">
    <citation type="submission" date="2018-06" db="EMBL/GenBank/DDBJ databases">
        <authorList>
            <person name="Zhirakovskaya E."/>
        </authorList>
    </citation>
    <scope>NUCLEOTIDE SEQUENCE</scope>
</reference>
<feature type="transmembrane region" description="Helical" evidence="1">
    <location>
        <begin position="372"/>
        <end position="393"/>
    </location>
</feature>
<feature type="transmembrane region" description="Helical" evidence="1">
    <location>
        <begin position="306"/>
        <end position="324"/>
    </location>
</feature>
<feature type="transmembrane region" description="Helical" evidence="1">
    <location>
        <begin position="56"/>
        <end position="79"/>
    </location>
</feature>
<gene>
    <name evidence="2" type="ORF">MNBD_CHLOROFLEXI01-731</name>
</gene>
<feature type="transmembrane region" description="Helical" evidence="1">
    <location>
        <begin position="142"/>
        <end position="160"/>
    </location>
</feature>
<keyword evidence="1" id="KW-1133">Transmembrane helix</keyword>
<dbReference type="AlphaFoldDB" id="A0A3B0VHQ9"/>
<keyword evidence="1" id="KW-0472">Membrane</keyword>
<name>A0A3B0VHQ9_9ZZZZ</name>
<protein>
    <recommendedName>
        <fullName evidence="3">Glycosyltransferase RgtA/B/C/D-like domain-containing protein</fullName>
    </recommendedName>
</protein>
<feature type="transmembrane region" description="Helical" evidence="1">
    <location>
        <begin position="336"/>
        <end position="360"/>
    </location>
</feature>
<feature type="transmembrane region" description="Helical" evidence="1">
    <location>
        <begin position="274"/>
        <end position="294"/>
    </location>
</feature>
<organism evidence="2">
    <name type="scientific">hydrothermal vent metagenome</name>
    <dbReference type="NCBI Taxonomy" id="652676"/>
    <lineage>
        <taxon>unclassified sequences</taxon>
        <taxon>metagenomes</taxon>
        <taxon>ecological metagenomes</taxon>
    </lineage>
</organism>
<evidence type="ECO:0008006" key="3">
    <source>
        <dbReference type="Google" id="ProtNLM"/>
    </source>
</evidence>
<accession>A0A3B0VHQ9</accession>
<keyword evidence="1" id="KW-0812">Transmembrane</keyword>
<dbReference type="EMBL" id="UOEU01000258">
    <property type="protein sequence ID" value="VAW31606.1"/>
    <property type="molecule type" value="Genomic_DNA"/>
</dbReference>
<feature type="transmembrane region" description="Helical" evidence="1">
    <location>
        <begin position="172"/>
        <end position="200"/>
    </location>
</feature>
<evidence type="ECO:0000313" key="2">
    <source>
        <dbReference type="EMBL" id="VAW31606.1"/>
    </source>
</evidence>
<proteinExistence type="predicted"/>
<feature type="transmembrane region" description="Helical" evidence="1">
    <location>
        <begin position="119"/>
        <end position="135"/>
    </location>
</feature>
<feature type="transmembrane region" description="Helical" evidence="1">
    <location>
        <begin position="86"/>
        <end position="107"/>
    </location>
</feature>
<evidence type="ECO:0000256" key="1">
    <source>
        <dbReference type="SAM" id="Phobius"/>
    </source>
</evidence>
<feature type="transmembrane region" description="Helical" evidence="1">
    <location>
        <begin position="212"/>
        <end position="231"/>
    </location>
</feature>
<sequence>MKLFQNRRLWVLVAAGLGLALFLGLAARNRLGFPLDDAWIHQTYARNLARNGRLEFIPGTSSAGSTAPFWTILLALGYLLRLPYLLWAYLLGGLSLIWLAWSGMQLWRTLWPTLINRDWIVGVVLVLSWPLLWAAASGMETLFFAAMGLQLAAWYIQMMAKAKPTWQQIVRLGFFAGLLILIRPDGLGLLLLIGLGLLLLPIPAVRRLKMGGLFVGTAVLPLIPYFLFNFWTSGTLWPNTLYAKQVEYAAALAQPFLGRFTQLLYLSLGGSATGWQGISSAHLLLLPGLLFAGWQAVQKDWKQRRLFYLLPLLWAGGHVFLYAWRLPVTFQHGRYLLPIIPIWVIYGFAGWVLLLLYNSSESSRTLWLGQQVARLTFTFITLFFLLQGALAYATEVAIIEGEMVTVARWLAENTPPDTLIASHDIGAIGYFAERPLLDLAGLISPEVIPLLQDESALTQYILNSDARYLVTAPGWPYSQIANNAATKLRYTTNFSITREQGLNNMAVYQLTDQ</sequence>